<dbReference type="GO" id="GO:0003677">
    <property type="term" value="F:DNA binding"/>
    <property type="evidence" value="ECO:0007669"/>
    <property type="project" value="InterPro"/>
</dbReference>
<dbReference type="Pfam" id="PF03477">
    <property type="entry name" value="ATP-cone"/>
    <property type="match status" value="1"/>
</dbReference>
<dbReference type="GO" id="GO:0004519">
    <property type="term" value="F:endonuclease activity"/>
    <property type="evidence" value="ECO:0007669"/>
    <property type="project" value="InterPro"/>
</dbReference>
<dbReference type="Gene3D" id="3.40.1350.10">
    <property type="match status" value="1"/>
</dbReference>
<accession>A0A2N0VE60</accession>
<keyword evidence="2 3" id="KW-0067">ATP-binding</keyword>
<dbReference type="CDD" id="cd22308">
    <property type="entry name" value="Af1548-like"/>
    <property type="match status" value="1"/>
</dbReference>
<dbReference type="SUPFAM" id="SSF52980">
    <property type="entry name" value="Restriction endonuclease-like"/>
    <property type="match status" value="1"/>
</dbReference>
<gene>
    <name evidence="5" type="ORF">CWD77_13760</name>
</gene>
<reference evidence="5 6" key="1">
    <citation type="submission" date="2017-11" db="EMBL/GenBank/DDBJ databases">
        <title>Rhodohalobacter 15182 sp. nov., isolated from a salt lake.</title>
        <authorList>
            <person name="Han S."/>
        </authorList>
    </citation>
    <scope>NUCLEOTIDE SEQUENCE [LARGE SCALE GENOMIC DNA]</scope>
    <source>
        <strain evidence="5 6">15182</strain>
    </source>
</reference>
<organism evidence="5 6">
    <name type="scientific">Rhodohalobacter barkolensis</name>
    <dbReference type="NCBI Taxonomy" id="2053187"/>
    <lineage>
        <taxon>Bacteria</taxon>
        <taxon>Pseudomonadati</taxon>
        <taxon>Balneolota</taxon>
        <taxon>Balneolia</taxon>
        <taxon>Balneolales</taxon>
        <taxon>Balneolaceae</taxon>
        <taxon>Rhodohalobacter</taxon>
    </lineage>
</organism>
<evidence type="ECO:0000313" key="6">
    <source>
        <dbReference type="Proteomes" id="UP000233398"/>
    </source>
</evidence>
<proteinExistence type="predicted"/>
<evidence type="ECO:0000256" key="3">
    <source>
        <dbReference type="PROSITE-ProRule" id="PRU00492"/>
    </source>
</evidence>
<dbReference type="Pfam" id="PF22357">
    <property type="entry name" value="AF1548-like_C"/>
    <property type="match status" value="1"/>
</dbReference>
<dbReference type="PROSITE" id="PS51161">
    <property type="entry name" value="ATP_CONE"/>
    <property type="match status" value="1"/>
</dbReference>
<dbReference type="GO" id="GO:0005524">
    <property type="term" value="F:ATP binding"/>
    <property type="evidence" value="ECO:0007669"/>
    <property type="project" value="UniProtKB-UniRule"/>
</dbReference>
<dbReference type="RefSeq" id="WP_101074163.1">
    <property type="nucleotide sequence ID" value="NZ_PISP01000006.1"/>
</dbReference>
<evidence type="ECO:0000256" key="2">
    <source>
        <dbReference type="ARBA" id="ARBA00022840"/>
    </source>
</evidence>
<name>A0A2N0VE60_9BACT</name>
<keyword evidence="6" id="KW-1185">Reference proteome</keyword>
<evidence type="ECO:0000256" key="1">
    <source>
        <dbReference type="ARBA" id="ARBA00022741"/>
    </source>
</evidence>
<dbReference type="InterPro" id="IPR011335">
    <property type="entry name" value="Restrct_endonuc-II-like"/>
</dbReference>
<dbReference type="InterPro" id="IPR011856">
    <property type="entry name" value="tRNA_endonuc-like_dom_sf"/>
</dbReference>
<dbReference type="GO" id="GO:0009307">
    <property type="term" value="P:DNA restriction-modification system"/>
    <property type="evidence" value="ECO:0007669"/>
    <property type="project" value="InterPro"/>
</dbReference>
<dbReference type="EMBL" id="PISP01000006">
    <property type="protein sequence ID" value="PKD42479.1"/>
    <property type="molecule type" value="Genomic_DNA"/>
</dbReference>
<protein>
    <submittedName>
        <fullName evidence="5">ATPase</fullName>
    </submittedName>
</protein>
<sequence length="280" mass="32285">MAPVQVTKYSGETEEYDESKLRRSLRSAGAEQSIIDDIAKSVRDELHEGISTQKIYKEAFRQLRAKSQKIAGRYKLKEALFELGPTGFPFEKFVSELLNRHGYETQTGVIVKGDCVNHEVDVIAHKDEEYLLVECKFHNRKENRCNVKVPLYIQSRFLDVKKNWTSQPGHKNKTHKGWVVTNTRFTSDAEIYGKCIGLKLLSWDYPKDEGIKDLIGRMNLHPVTCLSSLNKQEKSQLLDKNIIFCKQIFDDKGVLKKADINPRKINTIYKEAVEICNHNH</sequence>
<dbReference type="Proteomes" id="UP000233398">
    <property type="component" value="Unassembled WGS sequence"/>
</dbReference>
<dbReference type="AlphaFoldDB" id="A0A2N0VE60"/>
<dbReference type="InterPro" id="IPR007560">
    <property type="entry name" value="Restrct_endonuc_IV_Mrr"/>
</dbReference>
<keyword evidence="1 3" id="KW-0547">Nucleotide-binding</keyword>
<dbReference type="InterPro" id="IPR054374">
    <property type="entry name" value="AF1548-like_C"/>
</dbReference>
<evidence type="ECO:0000313" key="5">
    <source>
        <dbReference type="EMBL" id="PKD42479.1"/>
    </source>
</evidence>
<dbReference type="Pfam" id="PF04471">
    <property type="entry name" value="Mrr_cat"/>
    <property type="match status" value="1"/>
</dbReference>
<feature type="domain" description="ATP-cone" evidence="4">
    <location>
        <begin position="4"/>
        <end position="85"/>
    </location>
</feature>
<comment type="caution">
    <text evidence="5">The sequence shown here is derived from an EMBL/GenBank/DDBJ whole genome shotgun (WGS) entry which is preliminary data.</text>
</comment>
<evidence type="ECO:0000259" key="4">
    <source>
        <dbReference type="PROSITE" id="PS51161"/>
    </source>
</evidence>
<dbReference type="OrthoDB" id="320396at2"/>
<dbReference type="InterPro" id="IPR005144">
    <property type="entry name" value="ATP-cone_dom"/>
</dbReference>